<keyword evidence="4" id="KW-0223">Dioxygenase</keyword>
<dbReference type="Pfam" id="PF02668">
    <property type="entry name" value="TauD"/>
    <property type="match status" value="1"/>
</dbReference>
<dbReference type="InterPro" id="IPR003819">
    <property type="entry name" value="TauD/TfdA-like"/>
</dbReference>
<keyword evidence="1" id="KW-0560">Oxidoreductase</keyword>
<dbReference type="GO" id="GO:0051213">
    <property type="term" value="F:dioxygenase activity"/>
    <property type="evidence" value="ECO:0007669"/>
    <property type="project" value="UniProtKB-KW"/>
</dbReference>
<name>A0A7H0IQ89_9ACTN</name>
<dbReference type="SUPFAM" id="SSF51197">
    <property type="entry name" value="Clavaminate synthase-like"/>
    <property type="match status" value="1"/>
</dbReference>
<dbReference type="RefSeq" id="WP_187751878.1">
    <property type="nucleotide sequence ID" value="NZ_CP060828.1"/>
</dbReference>
<evidence type="ECO:0000256" key="2">
    <source>
        <dbReference type="ARBA" id="ARBA00023004"/>
    </source>
</evidence>
<evidence type="ECO:0000256" key="1">
    <source>
        <dbReference type="ARBA" id="ARBA00023002"/>
    </source>
</evidence>
<dbReference type="AlphaFoldDB" id="A0A7H0IQ89"/>
<feature type="domain" description="TauD/TfdA-like" evidence="3">
    <location>
        <begin position="112"/>
        <end position="277"/>
    </location>
</feature>
<gene>
    <name evidence="4" type="ORF">IAG44_39765</name>
</gene>
<sequence length="301" mass="33168">MITLLPRLPVPETFIDFLGEHSHCVPGPWLHGSRLRDEVTDAYEALRAASPEAQEVTRRLRDLLDDPYGEGCAVLGLAPVLDHYGLGYGQKAATIVLSWLGTPLRLRDQQPLWHTQSVDLLLSPVRTTAPRPLHLDAVSAVRPPDYTAFLCVRPDPRGGGHVLVSQTRRAVNRLGEDERALLAETVFHHDEHTAVTGVGGALDVFPVLDGLSPLDGFVRFHPDMAADRAPTDLHTSALHALHRELTVGQRRFPLTPGDLLIVNQHLSAHGRDALGHGQTTLPEERRRTTWQTYLHTANSPA</sequence>
<evidence type="ECO:0000259" key="3">
    <source>
        <dbReference type="Pfam" id="PF02668"/>
    </source>
</evidence>
<dbReference type="EMBL" id="CP060828">
    <property type="protein sequence ID" value="QNP74955.1"/>
    <property type="molecule type" value="Genomic_DNA"/>
</dbReference>
<reference evidence="4 5" key="1">
    <citation type="submission" date="2020-08" db="EMBL/GenBank/DDBJ databases">
        <title>A novel species.</title>
        <authorList>
            <person name="Gao J."/>
        </authorList>
    </citation>
    <scope>NUCLEOTIDE SEQUENCE [LARGE SCALE GENOMIC DNA]</scope>
    <source>
        <strain evidence="4 5">CRXT-G-22</strain>
    </source>
</reference>
<dbReference type="Proteomes" id="UP000516052">
    <property type="component" value="Chromosome"/>
</dbReference>
<keyword evidence="2" id="KW-0408">Iron</keyword>
<protein>
    <submittedName>
        <fullName evidence="4">TauD/TfdA family dioxygenase</fullName>
    </submittedName>
</protein>
<dbReference type="Gene3D" id="3.60.130.10">
    <property type="entry name" value="Clavaminate synthase-like"/>
    <property type="match status" value="1"/>
</dbReference>
<evidence type="ECO:0000313" key="5">
    <source>
        <dbReference type="Proteomes" id="UP000516052"/>
    </source>
</evidence>
<proteinExistence type="predicted"/>
<accession>A0A7H0IQ89</accession>
<organism evidence="4 5">
    <name type="scientific">Streptomyces roseirectus</name>
    <dbReference type="NCBI Taxonomy" id="2768066"/>
    <lineage>
        <taxon>Bacteria</taxon>
        <taxon>Bacillati</taxon>
        <taxon>Actinomycetota</taxon>
        <taxon>Actinomycetes</taxon>
        <taxon>Kitasatosporales</taxon>
        <taxon>Streptomycetaceae</taxon>
        <taxon>Streptomyces</taxon>
    </lineage>
</organism>
<dbReference type="KEGG" id="sroi:IAG44_39765"/>
<evidence type="ECO:0000313" key="4">
    <source>
        <dbReference type="EMBL" id="QNP74955.1"/>
    </source>
</evidence>
<keyword evidence="5" id="KW-1185">Reference proteome</keyword>
<dbReference type="InterPro" id="IPR042098">
    <property type="entry name" value="TauD-like_sf"/>
</dbReference>